<gene>
    <name evidence="1" type="ORF">K7X08_027742</name>
</gene>
<dbReference type="AlphaFoldDB" id="A0A9Q1LMB0"/>
<name>A0A9Q1LMB0_9SOLA</name>
<dbReference type="EMBL" id="JAJAGQ010000017">
    <property type="protein sequence ID" value="KAJ8538521.1"/>
    <property type="molecule type" value="Genomic_DNA"/>
</dbReference>
<sequence>MSCKHAKAVSSTSRSGNCIVQRVLQTIDLPENLLLQTSRWKVLKRLFVGPSLHMSAIKGNKDALMIVADFGADCFCTWPSKATVRRR</sequence>
<dbReference type="Proteomes" id="UP001152561">
    <property type="component" value="Unassembled WGS sequence"/>
</dbReference>
<proteinExistence type="predicted"/>
<protein>
    <submittedName>
        <fullName evidence="1">Uncharacterized protein</fullName>
    </submittedName>
</protein>
<organism evidence="1 2">
    <name type="scientific">Anisodus acutangulus</name>
    <dbReference type="NCBI Taxonomy" id="402998"/>
    <lineage>
        <taxon>Eukaryota</taxon>
        <taxon>Viridiplantae</taxon>
        <taxon>Streptophyta</taxon>
        <taxon>Embryophyta</taxon>
        <taxon>Tracheophyta</taxon>
        <taxon>Spermatophyta</taxon>
        <taxon>Magnoliopsida</taxon>
        <taxon>eudicotyledons</taxon>
        <taxon>Gunneridae</taxon>
        <taxon>Pentapetalae</taxon>
        <taxon>asterids</taxon>
        <taxon>lamiids</taxon>
        <taxon>Solanales</taxon>
        <taxon>Solanaceae</taxon>
        <taxon>Solanoideae</taxon>
        <taxon>Hyoscyameae</taxon>
        <taxon>Anisodus</taxon>
    </lineage>
</organism>
<accession>A0A9Q1LMB0</accession>
<keyword evidence="2" id="KW-1185">Reference proteome</keyword>
<evidence type="ECO:0000313" key="1">
    <source>
        <dbReference type="EMBL" id="KAJ8538521.1"/>
    </source>
</evidence>
<comment type="caution">
    <text evidence="1">The sequence shown here is derived from an EMBL/GenBank/DDBJ whole genome shotgun (WGS) entry which is preliminary data.</text>
</comment>
<evidence type="ECO:0000313" key="2">
    <source>
        <dbReference type="Proteomes" id="UP001152561"/>
    </source>
</evidence>
<reference evidence="2" key="1">
    <citation type="journal article" date="2023" name="Proc. Natl. Acad. Sci. U.S.A.">
        <title>Genomic and structural basis for evolution of tropane alkaloid biosynthesis.</title>
        <authorList>
            <person name="Wanga Y.-J."/>
            <person name="Taina T."/>
            <person name="Yua J.-Y."/>
            <person name="Lia J."/>
            <person name="Xua B."/>
            <person name="Chenc J."/>
            <person name="D'Auriad J.C."/>
            <person name="Huanga J.-P."/>
            <person name="Huanga S.-X."/>
        </authorList>
    </citation>
    <scope>NUCLEOTIDE SEQUENCE [LARGE SCALE GENOMIC DNA]</scope>
    <source>
        <strain evidence="2">cv. KIB-2019</strain>
    </source>
</reference>